<name>A0A920CGK3_9BACL</name>
<dbReference type="InterPro" id="IPR036291">
    <property type="entry name" value="NAD(P)-bd_dom_sf"/>
</dbReference>
<dbReference type="SUPFAM" id="SSF51735">
    <property type="entry name" value="NAD(P)-binding Rossmann-fold domains"/>
    <property type="match status" value="1"/>
</dbReference>
<dbReference type="EMBL" id="BORR01000015">
    <property type="protein sequence ID" value="GIO38800.1"/>
    <property type="molecule type" value="Genomic_DNA"/>
</dbReference>
<dbReference type="Proteomes" id="UP000681162">
    <property type="component" value="Unassembled WGS sequence"/>
</dbReference>
<feature type="domain" description="Gfo/Idh/MocA-like oxidoreductase N-terminal" evidence="1">
    <location>
        <begin position="2"/>
        <end position="127"/>
    </location>
</feature>
<dbReference type="Gene3D" id="3.30.360.10">
    <property type="entry name" value="Dihydrodipicolinate Reductase, domain 2"/>
    <property type="match status" value="1"/>
</dbReference>
<reference evidence="3 4" key="1">
    <citation type="submission" date="2021-03" db="EMBL/GenBank/DDBJ databases">
        <title>Antimicrobial resistance genes in bacteria isolated from Japanese honey, and their potential for conferring macrolide and lincosamide resistance in the American foulbrood pathogen Paenibacillus larvae.</title>
        <authorList>
            <person name="Okamoto M."/>
            <person name="Kumagai M."/>
            <person name="Kanamori H."/>
            <person name="Takamatsu D."/>
        </authorList>
    </citation>
    <scope>NUCLEOTIDE SEQUENCE [LARGE SCALE GENOMIC DNA]</scope>
    <source>
        <strain evidence="3 4">J41TS12</strain>
    </source>
</reference>
<dbReference type="Pfam" id="PF01408">
    <property type="entry name" value="GFO_IDH_MocA"/>
    <property type="match status" value="1"/>
</dbReference>
<proteinExistence type="predicted"/>
<comment type="caution">
    <text evidence="3">The sequence shown here is derived from an EMBL/GenBank/DDBJ whole genome shotgun (WGS) entry which is preliminary data.</text>
</comment>
<evidence type="ECO:0000313" key="3">
    <source>
        <dbReference type="EMBL" id="GIO38800.1"/>
    </source>
</evidence>
<protein>
    <submittedName>
        <fullName evidence="3">Oxidoreductase</fullName>
    </submittedName>
</protein>
<dbReference type="RefSeq" id="WP_212941249.1">
    <property type="nucleotide sequence ID" value="NZ_BORR01000015.1"/>
</dbReference>
<keyword evidence="4" id="KW-1185">Reference proteome</keyword>
<accession>A0A920CGK3</accession>
<evidence type="ECO:0000259" key="2">
    <source>
        <dbReference type="Pfam" id="PF22725"/>
    </source>
</evidence>
<dbReference type="AlphaFoldDB" id="A0A920CGK3"/>
<dbReference type="SUPFAM" id="SSF55347">
    <property type="entry name" value="Glyceraldehyde-3-phosphate dehydrogenase-like, C-terminal domain"/>
    <property type="match status" value="1"/>
</dbReference>
<dbReference type="PANTHER" id="PTHR43249">
    <property type="entry name" value="UDP-N-ACETYL-2-AMINO-2-DEOXY-D-GLUCURONATE OXIDASE"/>
    <property type="match status" value="1"/>
</dbReference>
<dbReference type="InterPro" id="IPR055170">
    <property type="entry name" value="GFO_IDH_MocA-like_dom"/>
</dbReference>
<gene>
    <name evidence="3" type="ORF">J41TS12_36610</name>
</gene>
<dbReference type="Pfam" id="PF22725">
    <property type="entry name" value="GFO_IDH_MocA_C3"/>
    <property type="match status" value="1"/>
</dbReference>
<evidence type="ECO:0000259" key="1">
    <source>
        <dbReference type="Pfam" id="PF01408"/>
    </source>
</evidence>
<sequence>MIKFGLVGCGRIADRHIRSLAECEGAELTALFDVQPERMAAVEADYVTFSGHQGEIAKYTDMEQLLKDPQVQAVIIATPSALHAKLASEAIRSGKHVMLEKPMALSLQDAENMISLARKHEVIVQVCHQLRYRKVMTQVKELIESGAMGKLYLGVVSMRLQRSAAYYEAAPWRGTWEQDGGMLLNQGIHLVDLLQWFLGEGKRVFGSLQRGLLMKETEDVAAGIVNFKDGAIGMIEANTVTYPGNYDNCITLFGEKGTVSIGGIRLDEVRKWSFSDPNVPGPVIEPAGEEHVRMYERFLEAVKDPSKAVLIDAEEGKRALELIFALYDSALKGHSMPIPLTFFQTEMMSDLEVGI</sequence>
<evidence type="ECO:0000313" key="4">
    <source>
        <dbReference type="Proteomes" id="UP000681162"/>
    </source>
</evidence>
<feature type="domain" description="GFO/IDH/MocA-like oxidoreductase" evidence="2">
    <location>
        <begin position="137"/>
        <end position="259"/>
    </location>
</feature>
<dbReference type="InterPro" id="IPR052515">
    <property type="entry name" value="Gfo/Idh/MocA_Oxidoreductase"/>
</dbReference>
<organism evidence="3 4">
    <name type="scientific">Paenibacillus antibioticophila</name>
    <dbReference type="NCBI Taxonomy" id="1274374"/>
    <lineage>
        <taxon>Bacteria</taxon>
        <taxon>Bacillati</taxon>
        <taxon>Bacillota</taxon>
        <taxon>Bacilli</taxon>
        <taxon>Bacillales</taxon>
        <taxon>Paenibacillaceae</taxon>
        <taxon>Paenibacillus</taxon>
    </lineage>
</organism>
<dbReference type="GO" id="GO:0000166">
    <property type="term" value="F:nucleotide binding"/>
    <property type="evidence" value="ECO:0007669"/>
    <property type="project" value="InterPro"/>
</dbReference>
<dbReference type="Gene3D" id="3.40.50.720">
    <property type="entry name" value="NAD(P)-binding Rossmann-like Domain"/>
    <property type="match status" value="1"/>
</dbReference>
<dbReference type="PANTHER" id="PTHR43249:SF1">
    <property type="entry name" value="D-GLUCOSIDE 3-DEHYDROGENASE"/>
    <property type="match status" value="1"/>
</dbReference>
<dbReference type="InterPro" id="IPR000683">
    <property type="entry name" value="Gfo/Idh/MocA-like_OxRdtase_N"/>
</dbReference>